<keyword evidence="8" id="KW-0130">Cell adhesion</keyword>
<evidence type="ECO:0000313" key="19">
    <source>
        <dbReference type="Proteomes" id="UP000694845"/>
    </source>
</evidence>
<evidence type="ECO:0000256" key="14">
    <source>
        <dbReference type="ARBA" id="ARBA00079691"/>
    </source>
</evidence>
<dbReference type="Gene3D" id="1.20.120.230">
    <property type="entry name" value="Alpha-catenin/vinculin-like"/>
    <property type="match status" value="1"/>
</dbReference>
<evidence type="ECO:0000256" key="8">
    <source>
        <dbReference type="ARBA" id="ARBA00022889"/>
    </source>
</evidence>
<evidence type="ECO:0000256" key="16">
    <source>
        <dbReference type="PROSITE-ProRule" id="PRU00192"/>
    </source>
</evidence>
<protein>
    <recommendedName>
        <fullName evidence="13">Breast cancer anti-estrogen resistance protein 1</fullName>
    </recommendedName>
    <alternativeName>
        <fullName evidence="14">CRK-associated substrate</fullName>
    </alternativeName>
    <alternativeName>
        <fullName evidence="15">p130cas</fullName>
    </alternativeName>
</protein>
<dbReference type="GO" id="GO:0007169">
    <property type="term" value="P:cell surface receptor protein tyrosine kinase signaling pathway"/>
    <property type="evidence" value="ECO:0007669"/>
    <property type="project" value="UniProtKB-ARBA"/>
</dbReference>
<dbReference type="InterPro" id="IPR021901">
    <property type="entry name" value="CAS_C"/>
</dbReference>
<reference evidence="20" key="1">
    <citation type="submission" date="2025-08" db="UniProtKB">
        <authorList>
            <consortium name="RefSeq"/>
        </authorList>
    </citation>
    <scope>IDENTIFICATION</scope>
</reference>
<dbReference type="PANTHER" id="PTHR10654">
    <property type="entry name" value="CAS SCAFFOLDING PROTEIN"/>
    <property type="match status" value="1"/>
</dbReference>
<keyword evidence="12" id="KW-0966">Cell projection</keyword>
<dbReference type="InterPro" id="IPR036028">
    <property type="entry name" value="SH3-like_dom_sf"/>
</dbReference>
<dbReference type="Gene3D" id="2.30.30.40">
    <property type="entry name" value="SH3 Domains"/>
    <property type="match status" value="1"/>
</dbReference>
<keyword evidence="19" id="KW-1185">Reference proteome</keyword>
<dbReference type="GO" id="GO:0005737">
    <property type="term" value="C:cytoplasm"/>
    <property type="evidence" value="ECO:0007669"/>
    <property type="project" value="UniProtKB-SubCell"/>
</dbReference>
<dbReference type="Pfam" id="PF00018">
    <property type="entry name" value="SH3_1"/>
    <property type="match status" value="1"/>
</dbReference>
<comment type="similarity">
    <text evidence="4">Belongs to the CAS family.</text>
</comment>
<sequence>MYIQGTRQSVTMGEVEEPMQDDYEYMKFVGVPVGESLEENKKEKAGFEDEPDYVPMNGAVDGHVLARALYDNAAEAPDELSFRKGDIVTVLEQNTSGLEGWWLCCLNGRQGIAPGNRLKILAGMYESPHSPPPSQTAQKIKTPMRVGQSYIYDSPGGFRAPGVSRQDDYDVPPIRGKGYNTQNLGYQTVPGASRNATTHQTSVQETYDVPPNLQSSKSPSPSEMSDAASALLQKKSVNELYDLPKMQEQTQQEVYDTLPASKDPKLPMEIYDSPPVKGKIVDSPPKSPVEVYDVPSSLQAGQSGGAVKLPASPERSISSNGHPAQNSNSLELYDTLPGQKYPADVYDVPPAHEVSAKRPSIQIEAKELYDSPSSAPSQGLYDSPPKTKISVQHSADHLYDIPPQVTRDQPLSGRASPVHRGSLDNINGKMSLLSMTRLTRSAENLDEMSGGWNSELDITSAMELLSEKQQVLETAVAYLMSYVSSTWRHQSNLEPRIHEIKSACKQLNVALEEFLEFADRCVAGAARHSEELWPGKLSKSAQTMRESHASMVKSHAALDEMNWQVSKLVYKPGSSAANDLDQIALSARSVSDDMKRFVSLVQENATTLFRPSLSRNLSNPQDRPLPIPPAMSSSSGNRLSPDKESPAKGAIQSRPLPQVPPGGAPASAQPDDPNLPPNKEAIADYGYLTKKDPLIDKQIIVTDPGAKQPSVLQPNDKQILAFYVNDVESLVNTMTSAIDLFFTCIEANQPPKVFVAHSKHIILIGHKLVFIGDTLHHNLQHPEVRTRIIRCSDALCECLNSAVNTTKTAALQYPAVGPLQEMVDRITDAANSTQDLKAAILQCAAL</sequence>
<dbReference type="SUPFAM" id="SSF50044">
    <property type="entry name" value="SH3-domain"/>
    <property type="match status" value="1"/>
</dbReference>
<dbReference type="SMART" id="SM00326">
    <property type="entry name" value="SH3"/>
    <property type="match status" value="1"/>
</dbReference>
<dbReference type="InterPro" id="IPR014928">
    <property type="entry name" value="Serine_rich_dom"/>
</dbReference>
<dbReference type="KEGG" id="aplc:110980128"/>
<dbReference type="Pfam" id="PF08824">
    <property type="entry name" value="Serine_rich"/>
    <property type="match status" value="1"/>
</dbReference>
<evidence type="ECO:0000256" key="9">
    <source>
        <dbReference type="ARBA" id="ARBA00022949"/>
    </source>
</evidence>
<evidence type="ECO:0000256" key="17">
    <source>
        <dbReference type="SAM" id="MobiDB-lite"/>
    </source>
</evidence>
<evidence type="ECO:0000256" key="4">
    <source>
        <dbReference type="ARBA" id="ARBA00007848"/>
    </source>
</evidence>
<dbReference type="PRINTS" id="PR00452">
    <property type="entry name" value="SH3DOMAIN"/>
</dbReference>
<evidence type="ECO:0000256" key="7">
    <source>
        <dbReference type="ARBA" id="ARBA00022553"/>
    </source>
</evidence>
<feature type="compositionally biased region" description="Low complexity" evidence="17">
    <location>
        <begin position="210"/>
        <end position="225"/>
    </location>
</feature>
<feature type="compositionally biased region" description="Polar residues" evidence="17">
    <location>
        <begin position="194"/>
        <end position="205"/>
    </location>
</feature>
<keyword evidence="11" id="KW-0729">SH3-binding</keyword>
<dbReference type="Proteomes" id="UP000694845">
    <property type="component" value="Unplaced"/>
</dbReference>
<dbReference type="InterPro" id="IPR001452">
    <property type="entry name" value="SH3_domain"/>
</dbReference>
<proteinExistence type="inferred from homology"/>
<dbReference type="CDD" id="cd11549">
    <property type="entry name" value="Serine_rich_CAS"/>
    <property type="match status" value="1"/>
</dbReference>
<dbReference type="OrthoDB" id="5983572at2759"/>
<dbReference type="PANTHER" id="PTHR10654:SF18">
    <property type="entry name" value="IP17195P"/>
    <property type="match status" value="1"/>
</dbReference>
<dbReference type="GO" id="GO:0005886">
    <property type="term" value="C:plasma membrane"/>
    <property type="evidence" value="ECO:0007669"/>
    <property type="project" value="TreeGrafter"/>
</dbReference>
<feature type="region of interest" description="Disordered" evidence="17">
    <location>
        <begin position="611"/>
        <end position="680"/>
    </location>
</feature>
<evidence type="ECO:0000256" key="15">
    <source>
        <dbReference type="ARBA" id="ARBA00081467"/>
    </source>
</evidence>
<organism evidence="19 20">
    <name type="scientific">Acanthaster planci</name>
    <name type="common">Crown-of-thorns starfish</name>
    <dbReference type="NCBI Taxonomy" id="133434"/>
    <lineage>
        <taxon>Eukaryota</taxon>
        <taxon>Metazoa</taxon>
        <taxon>Echinodermata</taxon>
        <taxon>Eleutherozoa</taxon>
        <taxon>Asterozoa</taxon>
        <taxon>Asteroidea</taxon>
        <taxon>Valvatacea</taxon>
        <taxon>Valvatida</taxon>
        <taxon>Acanthasteridae</taxon>
        <taxon>Acanthaster</taxon>
    </lineage>
</organism>
<dbReference type="PROSITE" id="PS50002">
    <property type="entry name" value="SH3"/>
    <property type="match status" value="1"/>
</dbReference>
<feature type="domain" description="SH3" evidence="18">
    <location>
        <begin position="61"/>
        <end position="123"/>
    </location>
</feature>
<dbReference type="InterPro" id="IPR038319">
    <property type="entry name" value="Serine_rich_sf"/>
</dbReference>
<evidence type="ECO:0000313" key="20">
    <source>
        <dbReference type="RefSeq" id="XP_022092180.1"/>
    </source>
</evidence>
<dbReference type="Gene3D" id="1.20.120.830">
    <property type="entry name" value="Serine-rich domain"/>
    <property type="match status" value="1"/>
</dbReference>
<evidence type="ECO:0000256" key="11">
    <source>
        <dbReference type="ARBA" id="ARBA00023036"/>
    </source>
</evidence>
<feature type="region of interest" description="Disordered" evidence="17">
    <location>
        <begin position="156"/>
        <end position="229"/>
    </location>
</feature>
<name>A0A8B7YIF1_ACAPL</name>
<keyword evidence="10" id="KW-0007">Acetylation</keyword>
<evidence type="ECO:0000256" key="12">
    <source>
        <dbReference type="ARBA" id="ARBA00023273"/>
    </source>
</evidence>
<dbReference type="GO" id="GO:0005925">
    <property type="term" value="C:focal adhesion"/>
    <property type="evidence" value="ECO:0007669"/>
    <property type="project" value="UniProtKB-SubCell"/>
</dbReference>
<dbReference type="InterPro" id="IPR037362">
    <property type="entry name" value="CAS_fam"/>
</dbReference>
<dbReference type="Pfam" id="PF12026">
    <property type="entry name" value="CAS_C"/>
    <property type="match status" value="1"/>
</dbReference>
<dbReference type="FunFam" id="1.20.120.830:FF:000001">
    <property type="entry name" value="BCAR1 scaffold protein, Cas family member"/>
    <property type="match status" value="1"/>
</dbReference>
<evidence type="ECO:0000256" key="13">
    <source>
        <dbReference type="ARBA" id="ARBA00072413"/>
    </source>
</evidence>
<gene>
    <name evidence="20" type="primary">LOC110980128</name>
</gene>
<feature type="compositionally biased region" description="Polar residues" evidence="17">
    <location>
        <begin position="611"/>
        <end position="621"/>
    </location>
</feature>
<accession>A0A8B7YIF1</accession>
<comment type="subcellular location">
    <subcellularLocation>
        <location evidence="1">Cell junction</location>
        <location evidence="1">Focal adhesion</location>
    </subcellularLocation>
    <subcellularLocation>
        <location evidence="2">Cell projection</location>
        <location evidence="2">Axon</location>
    </subcellularLocation>
    <subcellularLocation>
        <location evidence="3">Cytoplasm</location>
    </subcellularLocation>
</comment>
<keyword evidence="6" id="KW-0963">Cytoplasm</keyword>
<dbReference type="FunFam" id="1.20.120.230:FF:000001">
    <property type="entry name" value="Breast cancer anti-estrogen resistance 1"/>
    <property type="match status" value="1"/>
</dbReference>
<dbReference type="GO" id="GO:0017124">
    <property type="term" value="F:SH3 domain binding"/>
    <property type="evidence" value="ECO:0007669"/>
    <property type="project" value="UniProtKB-KW"/>
</dbReference>
<dbReference type="CDD" id="cd11564">
    <property type="entry name" value="FAT-like_CAS_C"/>
    <property type="match status" value="1"/>
</dbReference>
<evidence type="ECO:0000256" key="3">
    <source>
        <dbReference type="ARBA" id="ARBA00004496"/>
    </source>
</evidence>
<keyword evidence="5 16" id="KW-0728">SH3 domain</keyword>
<evidence type="ECO:0000256" key="1">
    <source>
        <dbReference type="ARBA" id="ARBA00004246"/>
    </source>
</evidence>
<dbReference type="FunFam" id="2.30.30.40:FF:000009">
    <property type="entry name" value="Breast cancer anti-estrogen resistance 1"/>
    <property type="match status" value="1"/>
</dbReference>
<evidence type="ECO:0000259" key="18">
    <source>
        <dbReference type="PROSITE" id="PS50002"/>
    </source>
</evidence>
<evidence type="ECO:0000256" key="2">
    <source>
        <dbReference type="ARBA" id="ARBA00004489"/>
    </source>
</evidence>
<dbReference type="AlphaFoldDB" id="A0A8B7YIF1"/>
<evidence type="ECO:0000256" key="10">
    <source>
        <dbReference type="ARBA" id="ARBA00022990"/>
    </source>
</evidence>
<feature type="region of interest" description="Disordered" evidence="17">
    <location>
        <begin position="259"/>
        <end position="330"/>
    </location>
</feature>
<keyword evidence="9" id="KW-0965">Cell junction</keyword>
<feature type="compositionally biased region" description="Polar residues" evidence="17">
    <location>
        <begin position="315"/>
        <end position="330"/>
    </location>
</feature>
<evidence type="ECO:0000256" key="5">
    <source>
        <dbReference type="ARBA" id="ARBA00022443"/>
    </source>
</evidence>
<keyword evidence="7" id="KW-0597">Phosphoprotein</keyword>
<dbReference type="CDD" id="cd11844">
    <property type="entry name" value="SH3_CAS"/>
    <property type="match status" value="1"/>
</dbReference>
<dbReference type="GO" id="GO:0016477">
    <property type="term" value="P:cell migration"/>
    <property type="evidence" value="ECO:0007669"/>
    <property type="project" value="TreeGrafter"/>
</dbReference>
<evidence type="ECO:0000256" key="6">
    <source>
        <dbReference type="ARBA" id="ARBA00022490"/>
    </source>
</evidence>
<dbReference type="RefSeq" id="XP_022092180.1">
    <property type="nucleotide sequence ID" value="XM_022236488.1"/>
</dbReference>
<dbReference type="GeneID" id="110980128"/>
<dbReference type="GO" id="GO:0007155">
    <property type="term" value="P:cell adhesion"/>
    <property type="evidence" value="ECO:0007669"/>
    <property type="project" value="UniProtKB-KW"/>
</dbReference>
<dbReference type="GO" id="GO:0030424">
    <property type="term" value="C:axon"/>
    <property type="evidence" value="ECO:0007669"/>
    <property type="project" value="UniProtKB-SubCell"/>
</dbReference>